<proteinExistence type="inferred from homology"/>
<dbReference type="PANTHER" id="PTHR31826">
    <property type="entry name" value="NICALIN"/>
    <property type="match status" value="1"/>
</dbReference>
<protein>
    <recommendedName>
        <fullName evidence="9">Nicalin</fullName>
    </recommendedName>
</protein>
<dbReference type="SUPFAM" id="SSF53187">
    <property type="entry name" value="Zn-dependent exopeptidases"/>
    <property type="match status" value="1"/>
</dbReference>
<evidence type="ECO:0000256" key="6">
    <source>
        <dbReference type="ARBA" id="ARBA00022989"/>
    </source>
</evidence>
<evidence type="ECO:0000256" key="7">
    <source>
        <dbReference type="ARBA" id="ARBA00023136"/>
    </source>
</evidence>
<dbReference type="Pfam" id="PF04389">
    <property type="entry name" value="Peptidase_M28"/>
    <property type="match status" value="1"/>
</dbReference>
<organism evidence="12 13">
    <name type="scientific">Plakobranchus ocellatus</name>
    <dbReference type="NCBI Taxonomy" id="259542"/>
    <lineage>
        <taxon>Eukaryota</taxon>
        <taxon>Metazoa</taxon>
        <taxon>Spiralia</taxon>
        <taxon>Lophotrochozoa</taxon>
        <taxon>Mollusca</taxon>
        <taxon>Gastropoda</taxon>
        <taxon>Heterobranchia</taxon>
        <taxon>Euthyneura</taxon>
        <taxon>Panpulmonata</taxon>
        <taxon>Sacoglossa</taxon>
        <taxon>Placobranchoidea</taxon>
        <taxon>Plakobranchidae</taxon>
        <taxon>Plakobranchus</taxon>
    </lineage>
</organism>
<comment type="subcellular location">
    <subcellularLocation>
        <location evidence="1">Endoplasmic reticulum membrane</location>
        <topology evidence="1">Single-pass membrane protein</topology>
    </subcellularLocation>
</comment>
<evidence type="ECO:0000256" key="8">
    <source>
        <dbReference type="ARBA" id="ARBA00023180"/>
    </source>
</evidence>
<accession>A0AAV4B0J8</accession>
<feature type="transmembrane region" description="Helical" evidence="10">
    <location>
        <begin position="20"/>
        <end position="40"/>
    </location>
</feature>
<feature type="domain" description="Peptidase M28" evidence="11">
    <location>
        <begin position="216"/>
        <end position="354"/>
    </location>
</feature>
<comment type="caution">
    <text evidence="12">The sequence shown here is derived from an EMBL/GenBank/DDBJ whole genome shotgun (WGS) entry which is preliminary data.</text>
</comment>
<keyword evidence="6 10" id="KW-1133">Transmembrane helix</keyword>
<evidence type="ECO:0000256" key="3">
    <source>
        <dbReference type="ARBA" id="ARBA00022692"/>
    </source>
</evidence>
<evidence type="ECO:0000256" key="4">
    <source>
        <dbReference type="ARBA" id="ARBA00022729"/>
    </source>
</evidence>
<name>A0AAV4B0J8_9GAST</name>
<dbReference type="AlphaFoldDB" id="A0AAV4B0J8"/>
<evidence type="ECO:0000259" key="11">
    <source>
        <dbReference type="Pfam" id="PF04389"/>
    </source>
</evidence>
<keyword evidence="7 10" id="KW-0472">Membrane</keyword>
<dbReference type="Proteomes" id="UP000735302">
    <property type="component" value="Unassembled WGS sequence"/>
</dbReference>
<evidence type="ECO:0000256" key="10">
    <source>
        <dbReference type="SAM" id="Phobius"/>
    </source>
</evidence>
<evidence type="ECO:0000256" key="1">
    <source>
        <dbReference type="ARBA" id="ARBA00004389"/>
    </source>
</evidence>
<dbReference type="PIRSF" id="PIRSF011018">
    <property type="entry name" value="Nicalin"/>
    <property type="match status" value="1"/>
</dbReference>
<gene>
    <name evidence="12" type="ORF">PoB_004003900</name>
</gene>
<keyword evidence="13" id="KW-1185">Reference proteome</keyword>
<keyword evidence="3 10" id="KW-0812">Transmembrane</keyword>
<evidence type="ECO:0000256" key="2">
    <source>
        <dbReference type="ARBA" id="ARBA00007717"/>
    </source>
</evidence>
<sequence length="568" mass="63532">MWFDELGEVFDMFKGSFPLSFLFFIPIFIIISPVSPVNAAQEFAVYRMQQYDLQGSTFGCKNAIINMEARSIDSKMLTRRCAVAKLQDVTMPKYRDLMTQNAGALLVILPNNLTSLLPEEKQHLQSLEYELMQEQSTVPVYFALESEYLTDIYVDVQEGNSGDNAPTAWEALLSSASANGFQLVISGSQAEAMPDFEIANIQGRLSGYGIEEQLPTIVVVAHYDAKGVAPALSFGADSNASGMVMLLELARLFSKLYTNSRTHAKNPFKILEYNLVFLLSGGGKFNYQGSKRWIEDNFEAAEGNILNDVAFVLCLDSLGSSNNLNLHVSKPPREDGAGGQFFKHLGDVKESHFPEVKVGMVHKKINLGDEMLAWEHERFSIKRMLAFTLSHLDTHKSFDRSSITDQRKAVNPSVIARNTQLVAEALARQIYNLTSQGSFQMFTDTLSVEDSVVEAWLNYLAGNPRAAQVLKSDSEVVMTLEQAMGQYLKDVRKTLLKADKRDPEFIFYTGAEYQMNAYNVKPAVFDLFLALCIAGYLALTYLFAQKFHVIYYALKRSVISTSPKTKVN</sequence>
<dbReference type="InterPro" id="IPR016574">
    <property type="entry name" value="Nicalin"/>
</dbReference>
<evidence type="ECO:0000313" key="13">
    <source>
        <dbReference type="Proteomes" id="UP000735302"/>
    </source>
</evidence>
<evidence type="ECO:0000256" key="9">
    <source>
        <dbReference type="PIRNR" id="PIRNR011018"/>
    </source>
</evidence>
<dbReference type="GO" id="GO:0009966">
    <property type="term" value="P:regulation of signal transduction"/>
    <property type="evidence" value="ECO:0007669"/>
    <property type="project" value="InterPro"/>
</dbReference>
<dbReference type="Gene3D" id="3.40.630.10">
    <property type="entry name" value="Zn peptidases"/>
    <property type="match status" value="1"/>
</dbReference>
<dbReference type="InterPro" id="IPR007484">
    <property type="entry name" value="Peptidase_M28"/>
</dbReference>
<dbReference type="EMBL" id="BLXT01004491">
    <property type="protein sequence ID" value="GFO13534.1"/>
    <property type="molecule type" value="Genomic_DNA"/>
</dbReference>
<reference evidence="12 13" key="1">
    <citation type="journal article" date="2021" name="Elife">
        <title>Chloroplast acquisition without the gene transfer in kleptoplastic sea slugs, Plakobranchus ocellatus.</title>
        <authorList>
            <person name="Maeda T."/>
            <person name="Takahashi S."/>
            <person name="Yoshida T."/>
            <person name="Shimamura S."/>
            <person name="Takaki Y."/>
            <person name="Nagai Y."/>
            <person name="Toyoda A."/>
            <person name="Suzuki Y."/>
            <person name="Arimoto A."/>
            <person name="Ishii H."/>
            <person name="Satoh N."/>
            <person name="Nishiyama T."/>
            <person name="Hasebe M."/>
            <person name="Maruyama T."/>
            <person name="Minagawa J."/>
            <person name="Obokata J."/>
            <person name="Shigenobu S."/>
        </authorList>
    </citation>
    <scope>NUCLEOTIDE SEQUENCE [LARGE SCALE GENOMIC DNA]</scope>
</reference>
<keyword evidence="8" id="KW-0325">Glycoprotein</keyword>
<evidence type="ECO:0000256" key="5">
    <source>
        <dbReference type="ARBA" id="ARBA00022824"/>
    </source>
</evidence>
<evidence type="ECO:0000313" key="12">
    <source>
        <dbReference type="EMBL" id="GFO13534.1"/>
    </source>
</evidence>
<dbReference type="CDD" id="cd03882">
    <property type="entry name" value="M28_nicalin_like"/>
    <property type="match status" value="1"/>
</dbReference>
<comment type="similarity">
    <text evidence="2 9">Belongs to the nicastrin family.</text>
</comment>
<keyword evidence="4" id="KW-0732">Signal</keyword>
<feature type="transmembrane region" description="Helical" evidence="10">
    <location>
        <begin position="523"/>
        <end position="544"/>
    </location>
</feature>
<keyword evidence="5" id="KW-0256">Endoplasmic reticulum</keyword>
<dbReference type="GO" id="GO:0005789">
    <property type="term" value="C:endoplasmic reticulum membrane"/>
    <property type="evidence" value="ECO:0007669"/>
    <property type="project" value="UniProtKB-SubCell"/>
</dbReference>